<comment type="caution">
    <text evidence="4">The sequence shown here is derived from an EMBL/GenBank/DDBJ whole genome shotgun (WGS) entry which is preliminary data.</text>
</comment>
<dbReference type="Gene3D" id="3.30.559.10">
    <property type="entry name" value="Chloramphenicol acetyltransferase-like domain"/>
    <property type="match status" value="2"/>
</dbReference>
<proteinExistence type="inferred from homology"/>
<organism evidence="4 5">
    <name type="scientific">Erythroxylum novogranatense</name>
    <dbReference type="NCBI Taxonomy" id="1862640"/>
    <lineage>
        <taxon>Eukaryota</taxon>
        <taxon>Viridiplantae</taxon>
        <taxon>Streptophyta</taxon>
        <taxon>Embryophyta</taxon>
        <taxon>Tracheophyta</taxon>
        <taxon>Spermatophyta</taxon>
        <taxon>Magnoliopsida</taxon>
        <taxon>eudicotyledons</taxon>
        <taxon>Gunneridae</taxon>
        <taxon>Pentapetalae</taxon>
        <taxon>rosids</taxon>
        <taxon>fabids</taxon>
        <taxon>Malpighiales</taxon>
        <taxon>Erythroxylaceae</taxon>
        <taxon>Erythroxylum</taxon>
    </lineage>
</organism>
<dbReference type="InterPro" id="IPR023213">
    <property type="entry name" value="CAT-like_dom_sf"/>
</dbReference>
<evidence type="ECO:0000256" key="2">
    <source>
        <dbReference type="ARBA" id="ARBA00022679"/>
    </source>
</evidence>
<accession>A0AAV8U9S1</accession>
<evidence type="ECO:0008006" key="6">
    <source>
        <dbReference type="Google" id="ProtNLM"/>
    </source>
</evidence>
<name>A0AAV8U9S1_9ROSI</name>
<dbReference type="GO" id="GO:0016746">
    <property type="term" value="F:acyltransferase activity"/>
    <property type="evidence" value="ECO:0007669"/>
    <property type="project" value="UniProtKB-KW"/>
</dbReference>
<gene>
    <name evidence="4" type="ORF">K2173_019913</name>
</gene>
<dbReference type="AlphaFoldDB" id="A0AAV8U9S1"/>
<keyword evidence="3" id="KW-0012">Acyltransferase</keyword>
<dbReference type="EMBL" id="JAIWQS010000001">
    <property type="protein sequence ID" value="KAJ8774909.1"/>
    <property type="molecule type" value="Genomic_DNA"/>
</dbReference>
<comment type="similarity">
    <text evidence="1">Belongs to the plant acyltransferase family.</text>
</comment>
<sequence>MEVQIISKEIVKPSFPTPDCLRIHKLSILDQMVLGSSFPIILFYSTTSSYRYEISNHLKRSLSKALTLFYPFAGRLSSCLQVDCNDDGVSYVEANVGCDISMIVEHPDTEQLKGLLPSEPDHQEGLLSVQVNYFMCDGIAISVLVKHLLGDASSLATFVKSWADVARWGHCVEGMIFDCTSLFPPMKCLDFSSVFQGNSSLFQKTVNKRFLFEGSKIADLRKKFGNGNLTRYEAVSALIWRAFMIASKQMGEKSMKNHMMVSLVDLRRRMKQGSEGDFIGNLCRSTIAHCSSHEITDYNQLAGKIHDSIQKMNDEWDDIDKMMNTTAAVVKELADEEASSTRVFAISSWCRIPFYETNFGWGKPLWVGTASTIGRQMGGIFMDTCDGQGIEAWIGLPVDYMTHLEQDSDIRQFASFTAST</sequence>
<dbReference type="Proteomes" id="UP001159364">
    <property type="component" value="Linkage Group LG01"/>
</dbReference>
<reference evidence="4 5" key="1">
    <citation type="submission" date="2021-09" db="EMBL/GenBank/DDBJ databases">
        <title>Genomic insights and catalytic innovation underlie evolution of tropane alkaloids biosynthesis.</title>
        <authorList>
            <person name="Wang Y.-J."/>
            <person name="Tian T."/>
            <person name="Huang J.-P."/>
            <person name="Huang S.-X."/>
        </authorList>
    </citation>
    <scope>NUCLEOTIDE SEQUENCE [LARGE SCALE GENOMIC DNA]</scope>
    <source>
        <strain evidence="4">KIB-2018</strain>
        <tissue evidence="4">Leaf</tissue>
    </source>
</reference>
<keyword evidence="5" id="KW-1185">Reference proteome</keyword>
<evidence type="ECO:0000313" key="5">
    <source>
        <dbReference type="Proteomes" id="UP001159364"/>
    </source>
</evidence>
<protein>
    <recommendedName>
        <fullName evidence="6">Transferase</fullName>
    </recommendedName>
</protein>
<dbReference type="Pfam" id="PF02458">
    <property type="entry name" value="Transferase"/>
    <property type="match status" value="1"/>
</dbReference>
<keyword evidence="2" id="KW-0808">Transferase</keyword>
<dbReference type="PANTHER" id="PTHR31623:SF28">
    <property type="entry name" value="BAHD ACYLTRANSFERASE"/>
    <property type="match status" value="1"/>
</dbReference>
<evidence type="ECO:0000256" key="3">
    <source>
        <dbReference type="ARBA" id="ARBA00023315"/>
    </source>
</evidence>
<evidence type="ECO:0000256" key="1">
    <source>
        <dbReference type="ARBA" id="ARBA00009861"/>
    </source>
</evidence>
<dbReference type="PANTHER" id="PTHR31623">
    <property type="entry name" value="F21J9.9"/>
    <property type="match status" value="1"/>
</dbReference>
<evidence type="ECO:0000313" key="4">
    <source>
        <dbReference type="EMBL" id="KAJ8774909.1"/>
    </source>
</evidence>